<sequence>MPEYIGFLFSLSCTKSRIRPALCQQCAGACFLYTSSTITP</sequence>
<dbReference type="Proteomes" id="UP000070376">
    <property type="component" value="Unassembled WGS sequence"/>
</dbReference>
<protein>
    <submittedName>
        <fullName evidence="1">Uncharacterized protein</fullName>
    </submittedName>
</protein>
<dbReference type="EMBL" id="LRPN01000070">
    <property type="protein sequence ID" value="KWZ81629.1"/>
    <property type="molecule type" value="Genomic_DNA"/>
</dbReference>
<dbReference type="AlphaFoldDB" id="A0A133KPK3"/>
<reference evidence="2" key="1">
    <citation type="submission" date="2016-01" db="EMBL/GenBank/DDBJ databases">
        <authorList>
            <person name="Mitreva M."/>
            <person name="Pepin K.H."/>
            <person name="Mihindukulasuriya K.A."/>
            <person name="Fulton R."/>
            <person name="Fronick C."/>
            <person name="O'Laughlin M."/>
            <person name="Miner T."/>
            <person name="Herter B."/>
            <person name="Rosa B.A."/>
            <person name="Cordes M."/>
            <person name="Tomlinson C."/>
            <person name="Wollam A."/>
            <person name="Palsikar V.B."/>
            <person name="Mardis E.R."/>
            <person name="Wilson R.K."/>
        </authorList>
    </citation>
    <scope>NUCLEOTIDE SEQUENCE [LARGE SCALE GENOMIC DNA]</scope>
    <source>
        <strain evidence="2">GED7749B</strain>
    </source>
</reference>
<proteinExistence type="predicted"/>
<name>A0A133KPK3_HEYCO</name>
<organism evidence="1 2">
    <name type="scientific">Heyndrickxia coagulans</name>
    <name type="common">Weizmannia coagulans</name>
    <dbReference type="NCBI Taxonomy" id="1398"/>
    <lineage>
        <taxon>Bacteria</taxon>
        <taxon>Bacillati</taxon>
        <taxon>Bacillota</taxon>
        <taxon>Bacilli</taxon>
        <taxon>Bacillales</taxon>
        <taxon>Bacillaceae</taxon>
        <taxon>Heyndrickxia</taxon>
    </lineage>
</organism>
<evidence type="ECO:0000313" key="1">
    <source>
        <dbReference type="EMBL" id="KWZ81629.1"/>
    </source>
</evidence>
<comment type="caution">
    <text evidence="1">The sequence shown here is derived from an EMBL/GenBank/DDBJ whole genome shotgun (WGS) entry which is preliminary data.</text>
</comment>
<accession>A0A133KPK3</accession>
<gene>
    <name evidence="1" type="ORF">HMPREF3213_01946</name>
</gene>
<evidence type="ECO:0000313" key="2">
    <source>
        <dbReference type="Proteomes" id="UP000070376"/>
    </source>
</evidence>